<proteinExistence type="predicted"/>
<gene>
    <name evidence="1" type="ORF">Bpfe_019437</name>
</gene>
<reference evidence="1" key="1">
    <citation type="journal article" date="2023" name="PLoS Negl. Trop. Dis.">
        <title>A genome sequence for Biomphalaria pfeifferi, the major vector snail for the human-infecting parasite Schistosoma mansoni.</title>
        <authorList>
            <person name="Bu L."/>
            <person name="Lu L."/>
            <person name="Laidemitt M.R."/>
            <person name="Zhang S.M."/>
            <person name="Mutuku M."/>
            <person name="Mkoji G."/>
            <person name="Steinauer M."/>
            <person name="Loker E.S."/>
        </authorList>
    </citation>
    <scope>NUCLEOTIDE SEQUENCE</scope>
    <source>
        <strain evidence="1">KasaAsao</strain>
    </source>
</reference>
<comment type="caution">
    <text evidence="1">The sequence shown here is derived from an EMBL/GenBank/DDBJ whole genome shotgun (WGS) entry which is preliminary data.</text>
</comment>
<dbReference type="EMBL" id="JASAOG010000107">
    <property type="protein sequence ID" value="KAK0051127.1"/>
    <property type="molecule type" value="Genomic_DNA"/>
</dbReference>
<keyword evidence="2" id="KW-1185">Reference proteome</keyword>
<dbReference type="Proteomes" id="UP001233172">
    <property type="component" value="Unassembled WGS sequence"/>
</dbReference>
<sequence length="56" mass="6094">SVIAPQQPHYSFVIALQQLHDSSIQLHQSSTIVPYSSTIGVSKFCHSSTLAPSQLQ</sequence>
<organism evidence="1 2">
    <name type="scientific">Biomphalaria pfeifferi</name>
    <name type="common">Bloodfluke planorb</name>
    <name type="synonym">Freshwater snail</name>
    <dbReference type="NCBI Taxonomy" id="112525"/>
    <lineage>
        <taxon>Eukaryota</taxon>
        <taxon>Metazoa</taxon>
        <taxon>Spiralia</taxon>
        <taxon>Lophotrochozoa</taxon>
        <taxon>Mollusca</taxon>
        <taxon>Gastropoda</taxon>
        <taxon>Heterobranchia</taxon>
        <taxon>Euthyneura</taxon>
        <taxon>Panpulmonata</taxon>
        <taxon>Hygrophila</taxon>
        <taxon>Lymnaeoidea</taxon>
        <taxon>Planorbidae</taxon>
        <taxon>Biomphalaria</taxon>
    </lineage>
</organism>
<dbReference type="AlphaFoldDB" id="A0AAD8BBC0"/>
<accession>A0AAD8BBC0</accession>
<name>A0AAD8BBC0_BIOPF</name>
<evidence type="ECO:0000313" key="1">
    <source>
        <dbReference type="EMBL" id="KAK0051127.1"/>
    </source>
</evidence>
<evidence type="ECO:0000313" key="2">
    <source>
        <dbReference type="Proteomes" id="UP001233172"/>
    </source>
</evidence>
<feature type="non-terminal residue" evidence="1">
    <location>
        <position position="1"/>
    </location>
</feature>
<reference evidence="1" key="2">
    <citation type="submission" date="2023-04" db="EMBL/GenBank/DDBJ databases">
        <authorList>
            <person name="Bu L."/>
            <person name="Lu L."/>
            <person name="Laidemitt M.R."/>
            <person name="Zhang S.M."/>
            <person name="Mutuku M."/>
            <person name="Mkoji G."/>
            <person name="Steinauer M."/>
            <person name="Loker E.S."/>
        </authorList>
    </citation>
    <scope>NUCLEOTIDE SEQUENCE</scope>
    <source>
        <strain evidence="1">KasaAsao</strain>
        <tissue evidence="1">Whole Snail</tissue>
    </source>
</reference>
<protein>
    <submittedName>
        <fullName evidence="1">Uncharacterized protein</fullName>
    </submittedName>
</protein>